<organism evidence="1 2">
    <name type="scientific">Glomerella acutata</name>
    <name type="common">Colletotrichum acutatum</name>
    <dbReference type="NCBI Taxonomy" id="27357"/>
    <lineage>
        <taxon>Eukaryota</taxon>
        <taxon>Fungi</taxon>
        <taxon>Dikarya</taxon>
        <taxon>Ascomycota</taxon>
        <taxon>Pezizomycotina</taxon>
        <taxon>Sordariomycetes</taxon>
        <taxon>Hypocreomycetidae</taxon>
        <taxon>Glomerellales</taxon>
        <taxon>Glomerellaceae</taxon>
        <taxon>Colletotrichum</taxon>
        <taxon>Colletotrichum acutatum species complex</taxon>
    </lineage>
</organism>
<dbReference type="AlphaFoldDB" id="A0AAD8XKR0"/>
<accession>A0AAD8XKR0</accession>
<sequence>MCRRSGELQETRVGASAKASRYHIHRVFQVRSSSSCHQCRFGPGGQSASQAEGGCASIGSTCIETLTVACFIIAAASVDVPGIVALWHSRGSVGIRIRTLQLAPASIYSAKKESSAEMSVLLIMLGRKFLKPGILDGARALGTHRRGTWLERWRGCWRGTCKGGSECGGGKCGMAPAKLSHLQMKVDSVSLFVKDARVKPRLDRPFRSDMGSMCPALVVL</sequence>
<dbReference type="EMBL" id="JAHMHS010000013">
    <property type="protein sequence ID" value="KAK1729138.1"/>
    <property type="molecule type" value="Genomic_DNA"/>
</dbReference>
<evidence type="ECO:0000313" key="1">
    <source>
        <dbReference type="EMBL" id="KAK1729138.1"/>
    </source>
</evidence>
<comment type="caution">
    <text evidence="1">The sequence shown here is derived from an EMBL/GenBank/DDBJ whole genome shotgun (WGS) entry which is preliminary data.</text>
</comment>
<gene>
    <name evidence="1" type="ORF">BDZ83DRAFT_68996</name>
</gene>
<dbReference type="Proteomes" id="UP001244207">
    <property type="component" value="Unassembled WGS sequence"/>
</dbReference>
<proteinExistence type="predicted"/>
<dbReference type="GeneID" id="85395199"/>
<reference evidence="1" key="1">
    <citation type="submission" date="2021-12" db="EMBL/GenBank/DDBJ databases">
        <title>Comparative genomics, transcriptomics and evolutionary studies reveal genomic signatures of adaptation to plant cell wall in hemibiotrophic fungi.</title>
        <authorList>
            <consortium name="DOE Joint Genome Institute"/>
            <person name="Baroncelli R."/>
            <person name="Diaz J.F."/>
            <person name="Benocci T."/>
            <person name="Peng M."/>
            <person name="Battaglia E."/>
            <person name="Haridas S."/>
            <person name="Andreopoulos W."/>
            <person name="Labutti K."/>
            <person name="Pangilinan J."/>
            <person name="Floch G.L."/>
            <person name="Makela M.R."/>
            <person name="Henrissat B."/>
            <person name="Grigoriev I.V."/>
            <person name="Crouch J.A."/>
            <person name="De Vries R.P."/>
            <person name="Sukno S.A."/>
            <person name="Thon M.R."/>
        </authorList>
    </citation>
    <scope>NUCLEOTIDE SEQUENCE</scope>
    <source>
        <strain evidence="1">CBS 112980</strain>
    </source>
</reference>
<name>A0AAD8XKR0_GLOAC</name>
<keyword evidence="2" id="KW-1185">Reference proteome</keyword>
<protein>
    <submittedName>
        <fullName evidence="1">Uncharacterized protein</fullName>
    </submittedName>
</protein>
<dbReference type="RefSeq" id="XP_060369193.1">
    <property type="nucleotide sequence ID" value="XM_060511300.1"/>
</dbReference>
<evidence type="ECO:0000313" key="2">
    <source>
        <dbReference type="Proteomes" id="UP001244207"/>
    </source>
</evidence>